<dbReference type="PANTHER" id="PTHR30069">
    <property type="entry name" value="TONB-DEPENDENT OUTER MEMBRANE RECEPTOR"/>
    <property type="match status" value="1"/>
</dbReference>
<evidence type="ECO:0000256" key="7">
    <source>
        <dbReference type="ARBA" id="ARBA00023136"/>
    </source>
</evidence>
<dbReference type="RefSeq" id="WP_211938268.1">
    <property type="nucleotide sequence ID" value="NZ_CP073078.1"/>
</dbReference>
<accession>A0A975IUQ9</accession>
<keyword evidence="12" id="KW-1185">Reference proteome</keyword>
<evidence type="ECO:0000313" key="11">
    <source>
        <dbReference type="EMBL" id="QUD88217.1"/>
    </source>
</evidence>
<evidence type="ECO:0000256" key="5">
    <source>
        <dbReference type="ARBA" id="ARBA00022729"/>
    </source>
</evidence>
<dbReference type="GO" id="GO:0044718">
    <property type="term" value="P:siderophore transmembrane transport"/>
    <property type="evidence" value="ECO:0007669"/>
    <property type="project" value="TreeGrafter"/>
</dbReference>
<proteinExistence type="predicted"/>
<keyword evidence="9" id="KW-0998">Cell outer membrane</keyword>
<dbReference type="PANTHER" id="PTHR30069:SF29">
    <property type="entry name" value="HEMOGLOBIN AND HEMOGLOBIN-HAPTOGLOBIN-BINDING PROTEIN 1-RELATED"/>
    <property type="match status" value="1"/>
</dbReference>
<evidence type="ECO:0000256" key="6">
    <source>
        <dbReference type="ARBA" id="ARBA00023077"/>
    </source>
</evidence>
<name>A0A975IUQ9_9CAUL</name>
<evidence type="ECO:0000256" key="2">
    <source>
        <dbReference type="ARBA" id="ARBA00022448"/>
    </source>
</evidence>
<dbReference type="GO" id="GO:0015344">
    <property type="term" value="F:siderophore uptake transmembrane transporter activity"/>
    <property type="evidence" value="ECO:0007669"/>
    <property type="project" value="TreeGrafter"/>
</dbReference>
<evidence type="ECO:0000256" key="3">
    <source>
        <dbReference type="ARBA" id="ARBA00022452"/>
    </source>
</evidence>
<keyword evidence="5" id="KW-0732">Signal</keyword>
<comment type="subcellular location">
    <subcellularLocation>
        <location evidence="1">Cell outer membrane</location>
        <topology evidence="1">Multi-pass membrane protein</topology>
    </subcellularLocation>
</comment>
<evidence type="ECO:0000259" key="10">
    <source>
        <dbReference type="Pfam" id="PF00593"/>
    </source>
</evidence>
<evidence type="ECO:0000256" key="8">
    <source>
        <dbReference type="ARBA" id="ARBA00023170"/>
    </source>
</evidence>
<evidence type="ECO:0000256" key="1">
    <source>
        <dbReference type="ARBA" id="ARBA00004571"/>
    </source>
</evidence>
<organism evidence="11 12">
    <name type="scientific">Phenylobacterium montanum</name>
    <dbReference type="NCBI Taxonomy" id="2823693"/>
    <lineage>
        <taxon>Bacteria</taxon>
        <taxon>Pseudomonadati</taxon>
        <taxon>Pseudomonadota</taxon>
        <taxon>Alphaproteobacteria</taxon>
        <taxon>Caulobacterales</taxon>
        <taxon>Caulobacteraceae</taxon>
        <taxon>Phenylobacterium</taxon>
    </lineage>
</organism>
<reference evidence="11" key="1">
    <citation type="submission" date="2021-04" db="EMBL/GenBank/DDBJ databases">
        <title>The complete genome sequence of Caulobacter sp. S6.</title>
        <authorList>
            <person name="Tang Y."/>
            <person name="Ouyang W."/>
            <person name="Liu Q."/>
            <person name="Huang B."/>
            <person name="Guo Z."/>
            <person name="Lei P."/>
        </authorList>
    </citation>
    <scope>NUCLEOTIDE SEQUENCE</scope>
    <source>
        <strain evidence="11">S6</strain>
    </source>
</reference>
<sequence length="622" mass="68171">MVQRLPGFTFDAGQNVRGFAGAAGNVLINGQRPSSKSDSLEDILKRIPAASVARIALIRGGVPGLDMEGRTVLADVVLREEARTDIAAEANFKLYGDGRAPPVLKLDVERRNGERALSGSILYAYEEGDDAGRGRVADFFPSGAPEFRSRVRSVDIDKSLKVEGAAQSPAWGGLFHLNGSFEYAWTGKNEQDRPVFSADGAGAASISDHYRTSLGELGADYDRRIGQATELKLVFLQTLKWRHYASEEADQTLANFAQRRFSGESILRATVTRTISPSLSVETGAEGAFNFLDGRSTYVLFGVPTRLPNDNATVQERRGEVFATATWRLRRDLDLEAGARIEASSFAHTGDVRQTQSFLFPKPRVVLTWSPGKASQLRLRFEREVGQLDFANFVASTDFTTGAVDAGNGTLQPERRWVSEAALEQRFPGDGAVVVTLSHIELQDVVDLVPIQGLNAPGNIGDGWRNTAELAVTAPLDRIGLAGGQVKFDGTWLESRVTDPTTRQARTITADLPFSGTISLTGEAPALKSTWTINVTNGSRSHEYRIDEVLGYRVETAADVRWEYKPSDRLAILFEIGDITGRGRYRSSTAYAGLRGAAPILVSEQFGVRWPAYWHIRIRRTW</sequence>
<dbReference type="KEGG" id="caul:KCG34_24845"/>
<dbReference type="Gene3D" id="2.40.170.20">
    <property type="entry name" value="TonB-dependent receptor, beta-barrel domain"/>
    <property type="match status" value="1"/>
</dbReference>
<feature type="domain" description="TonB-dependent receptor-like beta-barrel" evidence="10">
    <location>
        <begin position="185"/>
        <end position="518"/>
    </location>
</feature>
<keyword evidence="7" id="KW-0472">Membrane</keyword>
<evidence type="ECO:0000256" key="9">
    <source>
        <dbReference type="ARBA" id="ARBA00023237"/>
    </source>
</evidence>
<evidence type="ECO:0000256" key="4">
    <source>
        <dbReference type="ARBA" id="ARBA00022692"/>
    </source>
</evidence>
<evidence type="ECO:0000313" key="12">
    <source>
        <dbReference type="Proteomes" id="UP000676409"/>
    </source>
</evidence>
<dbReference type="InterPro" id="IPR039426">
    <property type="entry name" value="TonB-dep_rcpt-like"/>
</dbReference>
<dbReference type="EMBL" id="CP073078">
    <property type="protein sequence ID" value="QUD88217.1"/>
    <property type="molecule type" value="Genomic_DNA"/>
</dbReference>
<dbReference type="SUPFAM" id="SSF56935">
    <property type="entry name" value="Porins"/>
    <property type="match status" value="1"/>
</dbReference>
<keyword evidence="6" id="KW-0798">TonB box</keyword>
<dbReference type="AlphaFoldDB" id="A0A975IUQ9"/>
<keyword evidence="2" id="KW-0813">Transport</keyword>
<keyword evidence="3" id="KW-1134">Transmembrane beta strand</keyword>
<dbReference type="InterPro" id="IPR000531">
    <property type="entry name" value="Beta-barrel_TonB"/>
</dbReference>
<gene>
    <name evidence="11" type="ORF">KCG34_24845</name>
</gene>
<dbReference type="GO" id="GO:0009279">
    <property type="term" value="C:cell outer membrane"/>
    <property type="evidence" value="ECO:0007669"/>
    <property type="project" value="UniProtKB-SubCell"/>
</dbReference>
<keyword evidence="8 11" id="KW-0675">Receptor</keyword>
<dbReference type="InterPro" id="IPR036942">
    <property type="entry name" value="Beta-barrel_TonB_sf"/>
</dbReference>
<protein>
    <submittedName>
        <fullName evidence="11">TonB-dependent receptor</fullName>
    </submittedName>
</protein>
<dbReference type="Proteomes" id="UP000676409">
    <property type="component" value="Chromosome"/>
</dbReference>
<dbReference type="Pfam" id="PF00593">
    <property type="entry name" value="TonB_dep_Rec_b-barrel"/>
    <property type="match status" value="1"/>
</dbReference>
<keyword evidence="4" id="KW-0812">Transmembrane</keyword>